<dbReference type="InterPro" id="IPR051532">
    <property type="entry name" value="Ester_Hydrolysis_Enzymes"/>
</dbReference>
<dbReference type="Gene3D" id="3.40.50.1110">
    <property type="entry name" value="SGNH hydrolase"/>
    <property type="match status" value="1"/>
</dbReference>
<dbReference type="GO" id="GO:0004622">
    <property type="term" value="F:phosphatidylcholine lysophospholipase activity"/>
    <property type="evidence" value="ECO:0007669"/>
    <property type="project" value="TreeGrafter"/>
</dbReference>
<evidence type="ECO:0000259" key="2">
    <source>
        <dbReference type="Pfam" id="PF13472"/>
    </source>
</evidence>
<dbReference type="PANTHER" id="PTHR30383">
    <property type="entry name" value="THIOESTERASE 1/PROTEASE 1/LYSOPHOSPHOLIPASE L1"/>
    <property type="match status" value="1"/>
</dbReference>
<keyword evidence="1" id="KW-0812">Transmembrane</keyword>
<dbReference type="CDD" id="cd00229">
    <property type="entry name" value="SGNH_hydrolase"/>
    <property type="match status" value="1"/>
</dbReference>
<dbReference type="AlphaFoldDB" id="A0A4R4ELN4"/>
<dbReference type="InterPro" id="IPR036514">
    <property type="entry name" value="SGNH_hydro_sf"/>
</dbReference>
<reference evidence="3 4" key="1">
    <citation type="submission" date="2019-03" db="EMBL/GenBank/DDBJ databases">
        <authorList>
            <person name="Kim M.K.M."/>
        </authorList>
    </citation>
    <scope>NUCLEOTIDE SEQUENCE [LARGE SCALE GENOMIC DNA]</scope>
    <source>
        <strain evidence="3 4">18JY21-1</strain>
    </source>
</reference>
<feature type="domain" description="SGNH hydrolase-type esterase" evidence="2">
    <location>
        <begin position="215"/>
        <end position="384"/>
    </location>
</feature>
<gene>
    <name evidence="3" type="ORF">E0485_05190</name>
</gene>
<comment type="caution">
    <text evidence="3">The sequence shown here is derived from an EMBL/GenBank/DDBJ whole genome shotgun (WGS) entry which is preliminary data.</text>
</comment>
<evidence type="ECO:0000256" key="1">
    <source>
        <dbReference type="SAM" id="Phobius"/>
    </source>
</evidence>
<dbReference type="SUPFAM" id="SSF52266">
    <property type="entry name" value="SGNH hydrolase"/>
    <property type="match status" value="1"/>
</dbReference>
<dbReference type="PANTHER" id="PTHR30383:SF5">
    <property type="entry name" value="SGNH HYDROLASE-TYPE ESTERASE DOMAIN-CONTAINING PROTEIN"/>
    <property type="match status" value="1"/>
</dbReference>
<organism evidence="3 4">
    <name type="scientific">Paenibacillus albiflavus</name>
    <dbReference type="NCBI Taxonomy" id="2545760"/>
    <lineage>
        <taxon>Bacteria</taxon>
        <taxon>Bacillati</taxon>
        <taxon>Bacillota</taxon>
        <taxon>Bacilli</taxon>
        <taxon>Bacillales</taxon>
        <taxon>Paenibacillaceae</taxon>
        <taxon>Paenibacillus</taxon>
    </lineage>
</organism>
<keyword evidence="1" id="KW-1133">Transmembrane helix</keyword>
<evidence type="ECO:0000313" key="3">
    <source>
        <dbReference type="EMBL" id="TCZ79265.1"/>
    </source>
</evidence>
<feature type="transmembrane region" description="Helical" evidence="1">
    <location>
        <begin position="35"/>
        <end position="51"/>
    </location>
</feature>
<dbReference type="EMBL" id="SKFG01000003">
    <property type="protein sequence ID" value="TCZ79265.1"/>
    <property type="molecule type" value="Genomic_DNA"/>
</dbReference>
<keyword evidence="4" id="KW-1185">Reference proteome</keyword>
<protein>
    <submittedName>
        <fullName evidence="3">SGNH/GDSL hydrolase family protein</fullName>
    </submittedName>
</protein>
<evidence type="ECO:0000313" key="4">
    <source>
        <dbReference type="Proteomes" id="UP000295418"/>
    </source>
</evidence>
<dbReference type="InterPro" id="IPR013830">
    <property type="entry name" value="SGNH_hydro"/>
</dbReference>
<sequence>MKRQDHGHSRCYNGIEQMESNDEVMMNMIQIGKKRLLFIGMLCVCMAVLAGCQNTTQTRAQTNTPTPTKAQIGTPAPTKTVEKKLIEPTSPEWLYANGPWKKVSIEGWGEVMKGWMTSLDRSQIGRRAKIETDSTFAVLKHQSRGVAVWIYVDGKLAVDGGISSETNEIPIYIDQSGWHQIEFVFSSNSEISGLYVSPDAHVRKPEDNRKKLVVMGHSYIDGTGSSNYGLTSLVPVLGDILGVESVNQGIGRTDVDVSVPASVNNSGLDRVEADVIQLNPDYVLSVYGYNAAGRIEPEQYQADYAKYLRTIRDALPDTSLFASGMIAVYTRSDESNAPFNQAIKNACSSVSNCTFIDLSGQWNKDNFPTYVSGDGVHPNDAGYRFLAEEYAKAISSVSKK</sequence>
<keyword evidence="1" id="KW-0472">Membrane</keyword>
<dbReference type="RefSeq" id="WP_132416922.1">
    <property type="nucleotide sequence ID" value="NZ_SKFG01000003.1"/>
</dbReference>
<dbReference type="Proteomes" id="UP000295418">
    <property type="component" value="Unassembled WGS sequence"/>
</dbReference>
<name>A0A4R4ELN4_9BACL</name>
<accession>A0A4R4ELN4</accession>
<dbReference type="Pfam" id="PF13472">
    <property type="entry name" value="Lipase_GDSL_2"/>
    <property type="match status" value="1"/>
</dbReference>
<proteinExistence type="predicted"/>
<keyword evidence="3" id="KW-0378">Hydrolase</keyword>
<dbReference type="OrthoDB" id="2513075at2"/>